<dbReference type="Gene3D" id="3.30.420.40">
    <property type="match status" value="2"/>
</dbReference>
<dbReference type="InterPro" id="IPR043129">
    <property type="entry name" value="ATPase_NBD"/>
</dbReference>
<dbReference type="PANTHER" id="PTHR34847">
    <property type="entry name" value="NODULATION PROTEIN U"/>
    <property type="match status" value="1"/>
</dbReference>
<comment type="similarity">
    <text evidence="1">Belongs to the NodU/CmcH family.</text>
</comment>
<dbReference type="PANTHER" id="PTHR34847:SF1">
    <property type="entry name" value="NODULATION PROTEIN U"/>
    <property type="match status" value="1"/>
</dbReference>
<dbReference type="KEGG" id="nmv:NITMOv2_4381"/>
<dbReference type="Pfam" id="PF16861">
    <property type="entry name" value="Carbam_trans_C"/>
    <property type="match status" value="1"/>
</dbReference>
<dbReference type="Pfam" id="PF02543">
    <property type="entry name" value="Carbam_trans_N"/>
    <property type="match status" value="1"/>
</dbReference>
<name>A0A0K2GII7_NITMO</name>
<dbReference type="Proteomes" id="UP000069205">
    <property type="component" value="Chromosome"/>
</dbReference>
<dbReference type="GO" id="GO:0016740">
    <property type="term" value="F:transferase activity"/>
    <property type="evidence" value="ECO:0007669"/>
    <property type="project" value="UniProtKB-KW"/>
</dbReference>
<protein>
    <submittedName>
        <fullName evidence="4">Carbamoyltransferase</fullName>
    </submittedName>
</protein>
<evidence type="ECO:0000313" key="4">
    <source>
        <dbReference type="EMBL" id="ALA60756.1"/>
    </source>
</evidence>
<accession>A0A0K2GII7</accession>
<dbReference type="InterPro" id="IPR003696">
    <property type="entry name" value="Carbtransf_dom"/>
</dbReference>
<reference evidence="4 5" key="1">
    <citation type="journal article" date="2015" name="Proc. Natl. Acad. Sci. U.S.A.">
        <title>Expanded metabolic versatility of ubiquitous nitrite-oxidizing bacteria from the genus Nitrospira.</title>
        <authorList>
            <person name="Koch H."/>
            <person name="Lucker S."/>
            <person name="Albertsen M."/>
            <person name="Kitzinger K."/>
            <person name="Herbold C."/>
            <person name="Spieck E."/>
            <person name="Nielsen P.H."/>
            <person name="Wagner M."/>
            <person name="Daims H."/>
        </authorList>
    </citation>
    <scope>NUCLEOTIDE SEQUENCE [LARGE SCALE GENOMIC DNA]</scope>
    <source>
        <strain evidence="4 5">NSP M-1</strain>
    </source>
</reference>
<dbReference type="OrthoDB" id="9780777at2"/>
<dbReference type="InterPro" id="IPR038152">
    <property type="entry name" value="Carbam_trans_C_sf"/>
</dbReference>
<dbReference type="AlphaFoldDB" id="A0A0K2GII7"/>
<proteinExistence type="inferred from homology"/>
<evidence type="ECO:0000313" key="5">
    <source>
        <dbReference type="Proteomes" id="UP000069205"/>
    </source>
</evidence>
<dbReference type="STRING" id="42253.NITMOv2_4381"/>
<dbReference type="PATRIC" id="fig|42253.5.peg.4323"/>
<keyword evidence="5" id="KW-1185">Reference proteome</keyword>
<feature type="domain" description="Carbamoyltransferase C-terminal" evidence="3">
    <location>
        <begin position="412"/>
        <end position="583"/>
    </location>
</feature>
<organism evidence="4 5">
    <name type="scientific">Nitrospira moscoviensis</name>
    <dbReference type="NCBI Taxonomy" id="42253"/>
    <lineage>
        <taxon>Bacteria</taxon>
        <taxon>Pseudomonadati</taxon>
        <taxon>Nitrospirota</taxon>
        <taxon>Nitrospiria</taxon>
        <taxon>Nitrospirales</taxon>
        <taxon>Nitrospiraceae</taxon>
        <taxon>Nitrospira</taxon>
    </lineage>
</organism>
<evidence type="ECO:0000256" key="1">
    <source>
        <dbReference type="ARBA" id="ARBA00006129"/>
    </source>
</evidence>
<dbReference type="InterPro" id="IPR031730">
    <property type="entry name" value="Carbam_trans_C"/>
</dbReference>
<sequence length="590" mass="65162">MKILGISGLEYAAPFKRTHWPGLSERDYRMCQGFDAAAALVVDGVVVAAAAEERFDRRKHSAAFPVQAARYCLKEAGFEPEELDEVVHAFDYQPYERAYAVDPVAARRYREVYAREVFAGQVHRHLPAVPPDRVGHVGHHLAHAASASFTSGWDECLVVVLDGMGEVHGASVYHARDGRLTALHHASAYDSIGLLYSLVTLHLGFDFNSDEYKIMGLAPYGDSRRFRAFFDDAVRLRPDGSLRIPLLRMNKTRDERENFLQSRRYLAERLIPARPPESDITDDHRDVAAALQDCLDRTLQAFCGHFGRRTGLRRLALAGGVALNCTANGQLLRSGLFDEVYVQPAAGDDGAALGAALYRASVGGPIPNRRSPVPFFGPSYGAADIEPCLHEFRDRIAIARFEDFQDLCQATAACVAEGQVVGWYQGRMEFGPRALGHRSIIADPGHPEMRDRINAMVKMREAFRPFAPAVSIEEAHYWFDVPPLAELPYMIMTVNVREQFRGALPAITHVNGSARLQTVSAESNPSFHALLRAVGKATGREMVLNTSFNIKGQPIVNTPREAMDTFLGTGIDALVLGTLLVRRKPPTEGA</sequence>
<evidence type="ECO:0000259" key="2">
    <source>
        <dbReference type="Pfam" id="PF02543"/>
    </source>
</evidence>
<dbReference type="SUPFAM" id="SSF53067">
    <property type="entry name" value="Actin-like ATPase domain"/>
    <property type="match status" value="1"/>
</dbReference>
<dbReference type="Gene3D" id="3.90.870.20">
    <property type="entry name" value="Carbamoyltransferase, C-terminal domain"/>
    <property type="match status" value="1"/>
</dbReference>
<dbReference type="InterPro" id="IPR051338">
    <property type="entry name" value="NodU/CmcH_Carbamoyltrnsfr"/>
</dbReference>
<dbReference type="EMBL" id="CP011801">
    <property type="protein sequence ID" value="ALA60756.1"/>
    <property type="molecule type" value="Genomic_DNA"/>
</dbReference>
<gene>
    <name evidence="4" type="ORF">NITMOv2_4381</name>
</gene>
<dbReference type="RefSeq" id="WP_053381562.1">
    <property type="nucleotide sequence ID" value="NZ_CP011801.1"/>
</dbReference>
<evidence type="ECO:0000259" key="3">
    <source>
        <dbReference type="Pfam" id="PF16861"/>
    </source>
</evidence>
<feature type="domain" description="Carbamoyltransferase" evidence="2">
    <location>
        <begin position="35"/>
        <end position="357"/>
    </location>
</feature>
<keyword evidence="4" id="KW-0808">Transferase</keyword>